<dbReference type="EMBL" id="PCTL01000018">
    <property type="protein sequence ID" value="PIP73531.1"/>
    <property type="molecule type" value="Genomic_DNA"/>
</dbReference>
<proteinExistence type="predicted"/>
<gene>
    <name evidence="1" type="ORF">COW88_01620</name>
</gene>
<evidence type="ECO:0000313" key="1">
    <source>
        <dbReference type="EMBL" id="PIP73531.1"/>
    </source>
</evidence>
<dbReference type="AlphaFoldDB" id="A0A2H0CUV8"/>
<dbReference type="Proteomes" id="UP000230638">
    <property type="component" value="Unassembled WGS sequence"/>
</dbReference>
<accession>A0A2H0CUV8</accession>
<organism evidence="1 2">
    <name type="scientific">Candidatus Lloydbacteria bacterium CG22_combo_CG10-13_8_21_14_all_47_15</name>
    <dbReference type="NCBI Taxonomy" id="1974635"/>
    <lineage>
        <taxon>Bacteria</taxon>
        <taxon>Candidatus Lloydiibacteriota</taxon>
    </lineage>
</organism>
<evidence type="ECO:0000313" key="2">
    <source>
        <dbReference type="Proteomes" id="UP000230638"/>
    </source>
</evidence>
<protein>
    <submittedName>
        <fullName evidence="1">Uncharacterized protein</fullName>
    </submittedName>
</protein>
<sequence length="114" mass="12871">MENIPQPESEREKYQQRNAWAEALAKDLGVSFTGEFFEVSITDVNGAPKKRMIHAWKKLPLYNDKGEQVRSVGIEVAIDATRRFPDLPLSEAIKMLENGIQTENTSEHAPESAE</sequence>
<reference evidence="1 2" key="1">
    <citation type="submission" date="2017-09" db="EMBL/GenBank/DDBJ databases">
        <title>Depth-based differentiation of microbial function through sediment-hosted aquifers and enrichment of novel symbionts in the deep terrestrial subsurface.</title>
        <authorList>
            <person name="Probst A.J."/>
            <person name="Ladd B."/>
            <person name="Jarett J.K."/>
            <person name="Geller-Mcgrath D.E."/>
            <person name="Sieber C.M."/>
            <person name="Emerson J.B."/>
            <person name="Anantharaman K."/>
            <person name="Thomas B.C."/>
            <person name="Malmstrom R."/>
            <person name="Stieglmeier M."/>
            <person name="Klingl A."/>
            <person name="Woyke T."/>
            <person name="Ryan C.M."/>
            <person name="Banfield J.F."/>
        </authorList>
    </citation>
    <scope>NUCLEOTIDE SEQUENCE [LARGE SCALE GENOMIC DNA]</scope>
    <source>
        <strain evidence="1">CG22_combo_CG10-13_8_21_14_all_47_15</strain>
    </source>
</reference>
<name>A0A2H0CUV8_9BACT</name>
<comment type="caution">
    <text evidence="1">The sequence shown here is derived from an EMBL/GenBank/DDBJ whole genome shotgun (WGS) entry which is preliminary data.</text>
</comment>